<organism evidence="7 8">
    <name type="scientific">Opisthorchis viverrini</name>
    <name type="common">Southeast Asian liver fluke</name>
    <dbReference type="NCBI Taxonomy" id="6198"/>
    <lineage>
        <taxon>Eukaryota</taxon>
        <taxon>Metazoa</taxon>
        <taxon>Spiralia</taxon>
        <taxon>Lophotrochozoa</taxon>
        <taxon>Platyhelminthes</taxon>
        <taxon>Trematoda</taxon>
        <taxon>Digenea</taxon>
        <taxon>Opisthorchiida</taxon>
        <taxon>Opisthorchiata</taxon>
        <taxon>Opisthorchiidae</taxon>
        <taxon>Opisthorchis</taxon>
    </lineage>
</organism>
<dbReference type="GO" id="GO:0008270">
    <property type="term" value="F:zinc ion binding"/>
    <property type="evidence" value="ECO:0007669"/>
    <property type="project" value="UniProtKB-KW"/>
</dbReference>
<name>A0A1S8WL65_OPIVI</name>
<keyword evidence="4" id="KW-0862">Zinc</keyword>
<evidence type="ECO:0000313" key="7">
    <source>
        <dbReference type="EMBL" id="OON15171.1"/>
    </source>
</evidence>
<keyword evidence="3" id="KW-0863">Zinc-finger</keyword>
<evidence type="ECO:0000313" key="8">
    <source>
        <dbReference type="Proteomes" id="UP000243686"/>
    </source>
</evidence>
<evidence type="ECO:0000256" key="1">
    <source>
        <dbReference type="ARBA" id="ARBA00004123"/>
    </source>
</evidence>
<protein>
    <submittedName>
        <fullName evidence="7">Uncharacterized protein</fullName>
    </submittedName>
</protein>
<keyword evidence="8" id="KW-1185">Reference proteome</keyword>
<comment type="subcellular location">
    <subcellularLocation>
        <location evidence="1">Nucleus</location>
    </subcellularLocation>
</comment>
<reference evidence="7 8" key="1">
    <citation type="submission" date="2015-03" db="EMBL/GenBank/DDBJ databases">
        <title>Draft genome of the nematode, Opisthorchis viverrini.</title>
        <authorList>
            <person name="Mitreva M."/>
        </authorList>
    </citation>
    <scope>NUCLEOTIDE SEQUENCE [LARGE SCALE GENOMIC DNA]</scope>
    <source>
        <strain evidence="7">Khon Kaen</strain>
    </source>
</reference>
<dbReference type="PANTHER" id="PTHR13340:SF2">
    <property type="entry name" value="GATA ZINC FINGER DOMAIN-CONTAINING PROTEIN 1"/>
    <property type="match status" value="1"/>
</dbReference>
<feature type="region of interest" description="Disordered" evidence="6">
    <location>
        <begin position="30"/>
        <end position="55"/>
    </location>
</feature>
<keyword evidence="2" id="KW-0479">Metal-binding</keyword>
<dbReference type="GO" id="GO:0006325">
    <property type="term" value="P:chromatin organization"/>
    <property type="evidence" value="ECO:0007669"/>
    <property type="project" value="TreeGrafter"/>
</dbReference>
<dbReference type="InterPro" id="IPR039050">
    <property type="entry name" value="GATAD1"/>
</dbReference>
<evidence type="ECO:0000256" key="3">
    <source>
        <dbReference type="ARBA" id="ARBA00022771"/>
    </source>
</evidence>
<dbReference type="Proteomes" id="UP000243686">
    <property type="component" value="Unassembled WGS sequence"/>
</dbReference>
<dbReference type="AlphaFoldDB" id="A0A1S8WL65"/>
<keyword evidence="5" id="KW-0539">Nucleus</keyword>
<evidence type="ECO:0000256" key="2">
    <source>
        <dbReference type="ARBA" id="ARBA00022723"/>
    </source>
</evidence>
<evidence type="ECO:0000256" key="6">
    <source>
        <dbReference type="SAM" id="MobiDB-lite"/>
    </source>
</evidence>
<feature type="non-terminal residue" evidence="7">
    <location>
        <position position="214"/>
    </location>
</feature>
<proteinExistence type="predicted"/>
<evidence type="ECO:0000256" key="4">
    <source>
        <dbReference type="ARBA" id="ARBA00022833"/>
    </source>
</evidence>
<dbReference type="PANTHER" id="PTHR13340">
    <property type="entry name" value="GATA ZINC FINGER DOMAIN-CONTAINING"/>
    <property type="match status" value="1"/>
</dbReference>
<evidence type="ECO:0000256" key="5">
    <source>
        <dbReference type="ARBA" id="ARBA00023242"/>
    </source>
</evidence>
<dbReference type="GO" id="GO:0005634">
    <property type="term" value="C:nucleus"/>
    <property type="evidence" value="ECO:0007669"/>
    <property type="project" value="UniProtKB-SubCell"/>
</dbReference>
<gene>
    <name evidence="7" type="ORF">X801_09030</name>
</gene>
<accession>A0A1S8WL65</accession>
<sequence>MPDHHTEGTAKPLSPVAGLRKSLRARVATGTLKSHKTHGSNSGKNPVAKTRSRKHLLKKNVSHSFTLPLSERLSCLANQTVPSIPAYSTGAERDSQSSSVHNVSGTRFNVGDIVSIVDVSNESYYAQIRGKQSFRFFIHFCVPGLAVDHTGDSCCVLTWLVPTTESISDTFEPENYVIGLEEDVLRDISCCNLVCHCPADYFRPIARATLVYVS</sequence>
<dbReference type="EMBL" id="KV906204">
    <property type="protein sequence ID" value="OON15171.1"/>
    <property type="molecule type" value="Genomic_DNA"/>
</dbReference>